<proteinExistence type="predicted"/>
<reference evidence="2 3" key="1">
    <citation type="submission" date="2012-04" db="EMBL/GenBank/DDBJ databases">
        <title>The Genome Sequence of Saprolegnia declina VS20.</title>
        <authorList>
            <consortium name="The Broad Institute Genome Sequencing Platform"/>
            <person name="Russ C."/>
            <person name="Nusbaum C."/>
            <person name="Tyler B."/>
            <person name="van West P."/>
            <person name="Dieguez-Uribeondo J."/>
            <person name="de Bruijn I."/>
            <person name="Tripathy S."/>
            <person name="Jiang R."/>
            <person name="Young S.K."/>
            <person name="Zeng Q."/>
            <person name="Gargeya S."/>
            <person name="Fitzgerald M."/>
            <person name="Haas B."/>
            <person name="Abouelleil A."/>
            <person name="Alvarado L."/>
            <person name="Arachchi H.M."/>
            <person name="Berlin A."/>
            <person name="Chapman S.B."/>
            <person name="Goldberg J."/>
            <person name="Griggs A."/>
            <person name="Gujja S."/>
            <person name="Hansen M."/>
            <person name="Howarth C."/>
            <person name="Imamovic A."/>
            <person name="Larimer J."/>
            <person name="McCowen C."/>
            <person name="Montmayeur A."/>
            <person name="Murphy C."/>
            <person name="Neiman D."/>
            <person name="Pearson M."/>
            <person name="Priest M."/>
            <person name="Roberts A."/>
            <person name="Saif S."/>
            <person name="Shea T."/>
            <person name="Sisk P."/>
            <person name="Sykes S."/>
            <person name="Wortman J."/>
            <person name="Nusbaum C."/>
            <person name="Birren B."/>
        </authorList>
    </citation>
    <scope>NUCLEOTIDE SEQUENCE [LARGE SCALE GENOMIC DNA]</scope>
    <source>
        <strain evidence="2 3">VS20</strain>
    </source>
</reference>
<dbReference type="GeneID" id="19956247"/>
<evidence type="ECO:0000256" key="1">
    <source>
        <dbReference type="SAM" id="MobiDB-lite"/>
    </source>
</evidence>
<sequence length="313" mass="33129">MRELVLDGADAIADSFLTPGVAVDIIVWTDAVQYEVRRAAAEKPRSLTCAGDEYIAQLHEAFHVGAGGLRITGTVAPASIALVLEEAHADMHLRFDALTLTAAIAPAAHVHSVAKRWHSAYMATAASLAAAQARIAALEALVAEKDVVLDAAIQAKVDGESRLVQQCLLLVNAKKDMIVQLQDRLALAPEPSPSPKRRRKTPMPRRSTKPKRAVVESSTSDNENSEASAGSPDDSSDHDAPTSVADMGSQAYATALPHSASQFYSADQLLKEEEDEGIAAAPKGTTPLATAQSTSPASVLHHSEDDADFLDML</sequence>
<dbReference type="RefSeq" id="XP_008619917.1">
    <property type="nucleotide sequence ID" value="XM_008621695.1"/>
</dbReference>
<organism evidence="2 3">
    <name type="scientific">Saprolegnia diclina (strain VS20)</name>
    <dbReference type="NCBI Taxonomy" id="1156394"/>
    <lineage>
        <taxon>Eukaryota</taxon>
        <taxon>Sar</taxon>
        <taxon>Stramenopiles</taxon>
        <taxon>Oomycota</taxon>
        <taxon>Saprolegniomycetes</taxon>
        <taxon>Saprolegniales</taxon>
        <taxon>Saprolegniaceae</taxon>
        <taxon>Saprolegnia</taxon>
    </lineage>
</organism>
<protein>
    <submittedName>
        <fullName evidence="2">Uncharacterized protein</fullName>
    </submittedName>
</protein>
<accession>T0RAT3</accession>
<dbReference type="InParanoid" id="T0RAT3"/>
<gene>
    <name evidence="2" type="ORF">SDRG_15520</name>
</gene>
<dbReference type="OrthoDB" id="68141at2759"/>
<feature type="compositionally biased region" description="Polar residues" evidence="1">
    <location>
        <begin position="216"/>
        <end position="228"/>
    </location>
</feature>
<dbReference type="OMA" id="EAHADMH"/>
<name>T0RAT3_SAPDV</name>
<dbReference type="EMBL" id="JH767225">
    <property type="protein sequence ID" value="EQC26682.1"/>
    <property type="molecule type" value="Genomic_DNA"/>
</dbReference>
<dbReference type="Proteomes" id="UP000030762">
    <property type="component" value="Unassembled WGS sequence"/>
</dbReference>
<evidence type="ECO:0000313" key="3">
    <source>
        <dbReference type="Proteomes" id="UP000030762"/>
    </source>
</evidence>
<dbReference type="AlphaFoldDB" id="T0RAT3"/>
<evidence type="ECO:0000313" key="2">
    <source>
        <dbReference type="EMBL" id="EQC26682.1"/>
    </source>
</evidence>
<keyword evidence="3" id="KW-1185">Reference proteome</keyword>
<feature type="region of interest" description="Disordered" evidence="1">
    <location>
        <begin position="186"/>
        <end position="244"/>
    </location>
</feature>
<feature type="region of interest" description="Disordered" evidence="1">
    <location>
        <begin position="265"/>
        <end position="313"/>
    </location>
</feature>
<feature type="compositionally biased region" description="Basic residues" evidence="1">
    <location>
        <begin position="195"/>
        <end position="212"/>
    </location>
</feature>
<dbReference type="VEuPathDB" id="FungiDB:SDRG_15520"/>
<feature type="compositionally biased region" description="Polar residues" evidence="1">
    <location>
        <begin position="287"/>
        <end position="297"/>
    </location>
</feature>